<dbReference type="EMBL" id="ML977506">
    <property type="protein sequence ID" value="KAF2129390.1"/>
    <property type="molecule type" value="Genomic_DNA"/>
</dbReference>
<dbReference type="PROSITE" id="PS50088">
    <property type="entry name" value="ANK_REPEAT"/>
    <property type="match status" value="1"/>
</dbReference>
<dbReference type="PANTHER" id="PTHR33112:SF10">
    <property type="entry name" value="TOL"/>
    <property type="match status" value="1"/>
</dbReference>
<dbReference type="InterPro" id="IPR010730">
    <property type="entry name" value="HET"/>
</dbReference>
<dbReference type="GeneID" id="54410878"/>
<gene>
    <name evidence="3" type="ORF">P153DRAFT_385601</name>
</gene>
<protein>
    <submittedName>
        <fullName evidence="3">HET-domain-containing protein</fullName>
    </submittedName>
</protein>
<dbReference type="SUPFAM" id="SSF48403">
    <property type="entry name" value="Ankyrin repeat"/>
    <property type="match status" value="1"/>
</dbReference>
<accession>A0A6A6AC80</accession>
<reference evidence="3" key="1">
    <citation type="journal article" date="2020" name="Stud. Mycol.">
        <title>101 Dothideomycetes genomes: a test case for predicting lifestyles and emergence of pathogens.</title>
        <authorList>
            <person name="Haridas S."/>
            <person name="Albert R."/>
            <person name="Binder M."/>
            <person name="Bloem J."/>
            <person name="Labutti K."/>
            <person name="Salamov A."/>
            <person name="Andreopoulos B."/>
            <person name="Baker S."/>
            <person name="Barry K."/>
            <person name="Bills G."/>
            <person name="Bluhm B."/>
            <person name="Cannon C."/>
            <person name="Castanera R."/>
            <person name="Culley D."/>
            <person name="Daum C."/>
            <person name="Ezra D."/>
            <person name="Gonzalez J."/>
            <person name="Henrissat B."/>
            <person name="Kuo A."/>
            <person name="Liang C."/>
            <person name="Lipzen A."/>
            <person name="Lutzoni F."/>
            <person name="Magnuson J."/>
            <person name="Mondo S."/>
            <person name="Nolan M."/>
            <person name="Ohm R."/>
            <person name="Pangilinan J."/>
            <person name="Park H.-J."/>
            <person name="Ramirez L."/>
            <person name="Alfaro M."/>
            <person name="Sun H."/>
            <person name="Tritt A."/>
            <person name="Yoshinaga Y."/>
            <person name="Zwiers L.-H."/>
            <person name="Turgeon B."/>
            <person name="Goodwin S."/>
            <person name="Spatafora J."/>
            <person name="Crous P."/>
            <person name="Grigoriev I."/>
        </authorList>
    </citation>
    <scope>NUCLEOTIDE SEQUENCE</scope>
    <source>
        <strain evidence="3">CBS 119687</strain>
    </source>
</reference>
<dbReference type="PROSITE" id="PS50297">
    <property type="entry name" value="ANK_REP_REGION"/>
    <property type="match status" value="1"/>
</dbReference>
<dbReference type="PANTHER" id="PTHR33112">
    <property type="entry name" value="DOMAIN PROTEIN, PUTATIVE-RELATED"/>
    <property type="match status" value="1"/>
</dbReference>
<keyword evidence="1" id="KW-0040">ANK repeat</keyword>
<keyword evidence="4" id="KW-1185">Reference proteome</keyword>
<proteinExistence type="predicted"/>
<evidence type="ECO:0000256" key="1">
    <source>
        <dbReference type="PROSITE-ProRule" id="PRU00023"/>
    </source>
</evidence>
<dbReference type="Pfam" id="PF06985">
    <property type="entry name" value="HET"/>
    <property type="match status" value="1"/>
</dbReference>
<dbReference type="AlphaFoldDB" id="A0A6A6AC80"/>
<dbReference type="Gene3D" id="1.25.40.20">
    <property type="entry name" value="Ankyrin repeat-containing domain"/>
    <property type="match status" value="1"/>
</dbReference>
<dbReference type="InterPro" id="IPR002110">
    <property type="entry name" value="Ankyrin_rpt"/>
</dbReference>
<dbReference type="OrthoDB" id="2958217at2759"/>
<dbReference type="Proteomes" id="UP000799771">
    <property type="component" value="Unassembled WGS sequence"/>
</dbReference>
<feature type="domain" description="Heterokaryon incompatibility" evidence="2">
    <location>
        <begin position="218"/>
        <end position="326"/>
    </location>
</feature>
<evidence type="ECO:0000259" key="2">
    <source>
        <dbReference type="Pfam" id="PF06985"/>
    </source>
</evidence>
<organism evidence="3 4">
    <name type="scientific">Dothidotthia symphoricarpi CBS 119687</name>
    <dbReference type="NCBI Taxonomy" id="1392245"/>
    <lineage>
        <taxon>Eukaryota</taxon>
        <taxon>Fungi</taxon>
        <taxon>Dikarya</taxon>
        <taxon>Ascomycota</taxon>
        <taxon>Pezizomycotina</taxon>
        <taxon>Dothideomycetes</taxon>
        <taxon>Pleosporomycetidae</taxon>
        <taxon>Pleosporales</taxon>
        <taxon>Dothidotthiaceae</taxon>
        <taxon>Dothidotthia</taxon>
    </lineage>
</organism>
<evidence type="ECO:0000313" key="4">
    <source>
        <dbReference type="Proteomes" id="UP000799771"/>
    </source>
</evidence>
<sequence length="664" mass="74350">MDGRIPSLLNVLPPADELQRQRNSAFQEFLLRKWSGLHIAAHRGLSNILSLLIESGADLSYKDEDGASVIEIAIQKHQTLAAITLLAYGHYSQIQLAAISDLVERVYEHPPTDLIEQLFKCYTQLSEVGRELQNQEAVGGFGSHKTLQEIRSLDDTGTGSLAAIAMAKDWLRKCTHNHGLCTFDQTSHYSPTRVLDIGPHQNKGDLKLVQDVTLNEPYVALSHLWGIRGLPVTTIANIEQRLLSIPLEVLSQTIRDAIDVVRCLGYQYLWVDALCIVQDSEVDWLAEASKMSSVYSGAALTIAVADSSDHTQGGYRDRMGLIGEGEWYMFPSVSQVQSAVRPKGLLDTRSWVLQEQLLSPRILYFDNGELYWDCITMSASESCPFSASLLVDDNPDETWALKLIRRALAGGNDQDILRERIAEVWVQVIKNYSARKLTKESDKLVALEGISHSLANVLGDTLVGGMWETGLWYQLTWWMDLSPKTSRQQVPDPTFLAPSWSWLSAPRALYYHNSLRDKDFTVGTGSHTFTELRPMLKIVSASSETSIRGTSITGTLVISGLSFDYRLTANDLKTPFWKRWNKTKIFLNPGRWLLDRVVETPSNVRCVVVAEDDVDKLLVCLCLVPDENHHGQWKRVGICHWDGLVWQVAKFAGAEPEPGTFTIV</sequence>
<name>A0A6A6AC80_9PLEO</name>
<dbReference type="RefSeq" id="XP_033523779.1">
    <property type="nucleotide sequence ID" value="XM_033670446.1"/>
</dbReference>
<feature type="repeat" description="ANK" evidence="1">
    <location>
        <begin position="32"/>
        <end position="64"/>
    </location>
</feature>
<dbReference type="InterPro" id="IPR036770">
    <property type="entry name" value="Ankyrin_rpt-contain_sf"/>
</dbReference>
<evidence type="ECO:0000313" key="3">
    <source>
        <dbReference type="EMBL" id="KAF2129390.1"/>
    </source>
</evidence>